<reference evidence="2 3" key="1">
    <citation type="submission" date="2018-10" db="EMBL/GenBank/DDBJ databases">
        <authorList>
            <person name="Ekblom R."/>
            <person name="Jareborg N."/>
        </authorList>
    </citation>
    <scope>NUCLEOTIDE SEQUENCE [LARGE SCALE GENOMIC DNA]</scope>
    <source>
        <tissue evidence="2">Muscle</tissue>
    </source>
</reference>
<proteinExistence type="predicted"/>
<gene>
    <name evidence="2" type="ORF">BN2614_LOCUS2</name>
</gene>
<feature type="region of interest" description="Disordered" evidence="1">
    <location>
        <begin position="1"/>
        <end position="43"/>
    </location>
</feature>
<organism evidence="2 3">
    <name type="scientific">Gulo gulo</name>
    <name type="common">Wolverine</name>
    <name type="synonym">Gluton</name>
    <dbReference type="NCBI Taxonomy" id="48420"/>
    <lineage>
        <taxon>Eukaryota</taxon>
        <taxon>Metazoa</taxon>
        <taxon>Chordata</taxon>
        <taxon>Craniata</taxon>
        <taxon>Vertebrata</taxon>
        <taxon>Euteleostomi</taxon>
        <taxon>Mammalia</taxon>
        <taxon>Eutheria</taxon>
        <taxon>Laurasiatheria</taxon>
        <taxon>Carnivora</taxon>
        <taxon>Caniformia</taxon>
        <taxon>Musteloidea</taxon>
        <taxon>Mustelidae</taxon>
        <taxon>Guloninae</taxon>
        <taxon>Gulo</taxon>
    </lineage>
</organism>
<dbReference type="Proteomes" id="UP000269945">
    <property type="component" value="Unassembled WGS sequence"/>
</dbReference>
<feature type="non-terminal residue" evidence="2">
    <location>
        <position position="1"/>
    </location>
</feature>
<accession>A0A9X9LSZ7</accession>
<dbReference type="AlphaFoldDB" id="A0A9X9LSZ7"/>
<evidence type="ECO:0000313" key="2">
    <source>
        <dbReference type="EMBL" id="VCW84673.1"/>
    </source>
</evidence>
<comment type="caution">
    <text evidence="2">The sequence shown here is derived from an EMBL/GenBank/DDBJ whole genome shotgun (WGS) entry which is preliminary data.</text>
</comment>
<evidence type="ECO:0000313" key="3">
    <source>
        <dbReference type="Proteomes" id="UP000269945"/>
    </source>
</evidence>
<evidence type="ECO:0000256" key="1">
    <source>
        <dbReference type="SAM" id="MobiDB-lite"/>
    </source>
</evidence>
<sequence>SPEKPTQGARIVRLRGGDGGPGDRPTGALGKSDSPTLRCGSGDPGLLLHKTRLTEPAQLALRSCWENRKSSRENNS</sequence>
<protein>
    <submittedName>
        <fullName evidence="2">Uncharacterized protein</fullName>
    </submittedName>
</protein>
<dbReference type="EMBL" id="CYRY02014861">
    <property type="protein sequence ID" value="VCW84673.1"/>
    <property type="molecule type" value="Genomic_DNA"/>
</dbReference>
<keyword evidence="3" id="KW-1185">Reference proteome</keyword>
<name>A0A9X9LSZ7_GULGU</name>